<feature type="compositionally biased region" description="Polar residues" evidence="1">
    <location>
        <begin position="20"/>
        <end position="30"/>
    </location>
</feature>
<feature type="compositionally biased region" description="Polar residues" evidence="1">
    <location>
        <begin position="1"/>
        <end position="11"/>
    </location>
</feature>
<feature type="region of interest" description="Disordered" evidence="1">
    <location>
        <begin position="1"/>
        <end position="72"/>
    </location>
</feature>
<evidence type="ECO:0000313" key="2">
    <source>
        <dbReference type="EMBL" id="CAG6477681.1"/>
    </source>
</evidence>
<protein>
    <submittedName>
        <fullName evidence="2">(northern house mosquito) hypothetical protein</fullName>
    </submittedName>
</protein>
<dbReference type="EMBL" id="HBUE01081468">
    <property type="protein sequence ID" value="CAG6477681.1"/>
    <property type="molecule type" value="Transcribed_RNA"/>
</dbReference>
<dbReference type="EMBL" id="HBUE01081471">
    <property type="protein sequence ID" value="CAG6477685.1"/>
    <property type="molecule type" value="Transcribed_RNA"/>
</dbReference>
<dbReference type="EMBL" id="HBUE01081470">
    <property type="protein sequence ID" value="CAG6477683.1"/>
    <property type="molecule type" value="Transcribed_RNA"/>
</dbReference>
<organism evidence="2">
    <name type="scientific">Culex pipiens</name>
    <name type="common">House mosquito</name>
    <dbReference type="NCBI Taxonomy" id="7175"/>
    <lineage>
        <taxon>Eukaryota</taxon>
        <taxon>Metazoa</taxon>
        <taxon>Ecdysozoa</taxon>
        <taxon>Arthropoda</taxon>
        <taxon>Hexapoda</taxon>
        <taxon>Insecta</taxon>
        <taxon>Pterygota</taxon>
        <taxon>Neoptera</taxon>
        <taxon>Endopterygota</taxon>
        <taxon>Diptera</taxon>
        <taxon>Nematocera</taxon>
        <taxon>Culicoidea</taxon>
        <taxon>Culicidae</taxon>
        <taxon>Culicinae</taxon>
        <taxon>Culicini</taxon>
        <taxon>Culex</taxon>
        <taxon>Culex</taxon>
    </lineage>
</organism>
<accession>A0A8D8BTP0</accession>
<feature type="compositionally biased region" description="Low complexity" evidence="1">
    <location>
        <begin position="39"/>
        <end position="60"/>
    </location>
</feature>
<sequence>MSSAPNSSSRWTARRRGCSNRRSPGCSTAGPTCLEPAAGSSRGTTSPSTTRTGRWTNRTGILRRRSASSRTSARRLWIARFKATTRACSRTAKPAVARRSP</sequence>
<evidence type="ECO:0000256" key="1">
    <source>
        <dbReference type="SAM" id="MobiDB-lite"/>
    </source>
</evidence>
<name>A0A8D8BTP0_CULPI</name>
<proteinExistence type="predicted"/>
<dbReference type="AlphaFoldDB" id="A0A8D8BTP0"/>
<reference evidence="2" key="1">
    <citation type="submission" date="2021-05" db="EMBL/GenBank/DDBJ databases">
        <authorList>
            <person name="Alioto T."/>
            <person name="Alioto T."/>
            <person name="Gomez Garrido J."/>
        </authorList>
    </citation>
    <scope>NUCLEOTIDE SEQUENCE</scope>
</reference>